<evidence type="ECO:0000313" key="1">
    <source>
        <dbReference type="EMBL" id="VTN15589.1"/>
    </source>
</evidence>
<gene>
    <name evidence="1" type="ORF">NCTC9185_07677</name>
</gene>
<accession>A0A4U9D9X9</accession>
<organism evidence="1 2">
    <name type="scientific">Raoultella terrigena</name>
    <name type="common">Klebsiella terrigena</name>
    <dbReference type="NCBI Taxonomy" id="577"/>
    <lineage>
        <taxon>Bacteria</taxon>
        <taxon>Pseudomonadati</taxon>
        <taxon>Pseudomonadota</taxon>
        <taxon>Gammaproteobacteria</taxon>
        <taxon>Enterobacterales</taxon>
        <taxon>Enterobacteriaceae</taxon>
        <taxon>Klebsiella/Raoultella group</taxon>
        <taxon>Raoultella</taxon>
    </lineage>
</organism>
<evidence type="ECO:0000313" key="2">
    <source>
        <dbReference type="Proteomes" id="UP000339249"/>
    </source>
</evidence>
<dbReference type="AlphaFoldDB" id="A0A4U9D9X9"/>
<dbReference type="Gene3D" id="3.90.1300.10">
    <property type="entry name" value="Amidase signature (AS) domain"/>
    <property type="match status" value="1"/>
</dbReference>
<name>A0A4U9D9X9_RAOTE</name>
<dbReference type="SUPFAM" id="SSF75304">
    <property type="entry name" value="Amidase signature (AS) enzymes"/>
    <property type="match status" value="1"/>
</dbReference>
<sequence length="50" mass="5198">MEINGQQLPVRASMGMLTQPISFVGLPVTTVPLRSAAGRPIGLQLIAAPV</sequence>
<proteinExistence type="predicted"/>
<protein>
    <submittedName>
        <fullName evidence="1">Amidase</fullName>
    </submittedName>
</protein>
<reference evidence="1 2" key="1">
    <citation type="submission" date="2019-04" db="EMBL/GenBank/DDBJ databases">
        <authorList>
            <consortium name="Pathogen Informatics"/>
        </authorList>
    </citation>
    <scope>NUCLEOTIDE SEQUENCE [LARGE SCALE GENOMIC DNA]</scope>
    <source>
        <strain evidence="1 2">NCTC9185</strain>
    </source>
</reference>
<dbReference type="Proteomes" id="UP000339249">
    <property type="component" value="Unassembled WGS sequence"/>
</dbReference>
<dbReference type="EMBL" id="CABDVU010000001">
    <property type="protein sequence ID" value="VTN15589.1"/>
    <property type="molecule type" value="Genomic_DNA"/>
</dbReference>
<dbReference type="InterPro" id="IPR036928">
    <property type="entry name" value="AS_sf"/>
</dbReference>